<dbReference type="EMBL" id="ASSJ01000041">
    <property type="protein sequence ID" value="ERN41804.1"/>
    <property type="molecule type" value="Genomic_DNA"/>
</dbReference>
<evidence type="ECO:0000313" key="1">
    <source>
        <dbReference type="EMBL" id="ERN41804.1"/>
    </source>
</evidence>
<reference evidence="1 2" key="1">
    <citation type="submission" date="2013-05" db="EMBL/GenBank/DDBJ databases">
        <title>Draft genome sequence of Rubidibacter lacunae KORDI 51-2.</title>
        <authorList>
            <person name="Choi D.H."/>
            <person name="Noh J.H."/>
            <person name="Kwon K.-K."/>
            <person name="Lee J.-H."/>
            <person name="Ryu J.-Y."/>
        </authorList>
    </citation>
    <scope>NUCLEOTIDE SEQUENCE [LARGE SCALE GENOMIC DNA]</scope>
    <source>
        <strain evidence="1 2">KORDI 51-2</strain>
    </source>
</reference>
<sequence length="84" mass="9822">MSQGPTCQDRHTVKEDCIHTGKQNFLCKQCDCLFVENPTHKTTDVDTRSLVDRLLLKRISRDRIACALQVFERWLQDFVKVKVD</sequence>
<dbReference type="AlphaFoldDB" id="U5DMH7"/>
<organism evidence="1 2">
    <name type="scientific">Rubidibacter lacunae KORDI 51-2</name>
    <dbReference type="NCBI Taxonomy" id="582515"/>
    <lineage>
        <taxon>Bacteria</taxon>
        <taxon>Bacillati</taxon>
        <taxon>Cyanobacteriota</taxon>
        <taxon>Cyanophyceae</taxon>
        <taxon>Oscillatoriophycideae</taxon>
        <taxon>Chroococcales</taxon>
        <taxon>Aphanothecaceae</taxon>
        <taxon>Rubidibacter</taxon>
    </lineage>
</organism>
<gene>
    <name evidence="1" type="ORF">KR51_00016570</name>
</gene>
<proteinExistence type="predicted"/>
<dbReference type="eggNOG" id="COG3677">
    <property type="taxonomic scope" value="Bacteria"/>
</dbReference>
<dbReference type="Proteomes" id="UP000016960">
    <property type="component" value="Unassembled WGS sequence"/>
</dbReference>
<evidence type="ECO:0000313" key="2">
    <source>
        <dbReference type="Proteomes" id="UP000016960"/>
    </source>
</evidence>
<comment type="caution">
    <text evidence="1">The sequence shown here is derived from an EMBL/GenBank/DDBJ whole genome shotgun (WGS) entry which is preliminary data.</text>
</comment>
<keyword evidence="2" id="KW-1185">Reference proteome</keyword>
<protein>
    <submittedName>
        <fullName evidence="1">Uncharacterized protein</fullName>
    </submittedName>
</protein>
<dbReference type="InParanoid" id="U5DMH7"/>
<name>U5DMH7_9CHRO</name>
<accession>U5DMH7</accession>